<evidence type="ECO:0000313" key="3">
    <source>
        <dbReference type="Proteomes" id="UP001276854"/>
    </source>
</evidence>
<dbReference type="Proteomes" id="UP001276854">
    <property type="component" value="Unassembled WGS sequence"/>
</dbReference>
<keyword evidence="3" id="KW-1185">Reference proteome</keyword>
<gene>
    <name evidence="2" type="ORF">RZO55_23975</name>
</gene>
<dbReference type="Pfam" id="PF01261">
    <property type="entry name" value="AP_endonuc_2"/>
    <property type="match status" value="1"/>
</dbReference>
<protein>
    <submittedName>
        <fullName evidence="2">Sugar phosphate isomerase/epimerase</fullName>
    </submittedName>
</protein>
<dbReference type="RefSeq" id="WP_318066796.1">
    <property type="nucleotide sequence ID" value="NZ_JAWONS010000329.1"/>
</dbReference>
<dbReference type="Gene3D" id="3.20.20.150">
    <property type="entry name" value="Divalent-metal-dependent TIM barrel enzymes"/>
    <property type="match status" value="1"/>
</dbReference>
<feature type="domain" description="Xylose isomerase-like TIM barrel" evidence="1">
    <location>
        <begin position="27"/>
        <end position="230"/>
    </location>
</feature>
<sequence>MSLIEEFSIQLYSLRELTIVDFPGVLKRVAEIGYTGVEFAGYGDLSASQMRSLLEENGLKSISSHVPLERLINDLDEELSYNREIGTKTIIVPYHPLKTIHDVEILAEQLAPIAKAVRSAGFTFGYHNHAHEFVKTEDGTFLLDLLMQLTDPQDVVLELDVYWAAYAGVDVLEYMEKQRKRIRLLHLKQMTDFESRKCVDLDEGVLDFNAIICKGLEIGVQHCILEQEDFAVSPYQSIEKGYKHIMNL</sequence>
<dbReference type="PANTHER" id="PTHR12110">
    <property type="entry name" value="HYDROXYPYRUVATE ISOMERASE"/>
    <property type="match status" value="1"/>
</dbReference>
<comment type="caution">
    <text evidence="2">The sequence shown here is derived from an EMBL/GenBank/DDBJ whole genome shotgun (WGS) entry which is preliminary data.</text>
</comment>
<organism evidence="2 3">
    <name type="scientific">Clostridium boliviensis</name>
    <dbReference type="NCBI Taxonomy" id="318465"/>
    <lineage>
        <taxon>Bacteria</taxon>
        <taxon>Bacillati</taxon>
        <taxon>Bacillota</taxon>
        <taxon>Clostridia</taxon>
        <taxon>Eubacteriales</taxon>
        <taxon>Clostridiaceae</taxon>
        <taxon>Clostridium</taxon>
    </lineage>
</organism>
<dbReference type="InterPro" id="IPR013022">
    <property type="entry name" value="Xyl_isomerase-like_TIM-brl"/>
</dbReference>
<reference evidence="2 3" key="1">
    <citation type="submission" date="2023-10" db="EMBL/GenBank/DDBJ databases">
        <title>A novel Glycoside Hydrolase 43-Like Enzyme from Clostrdium boliviensis is an Endo-xylanase, and a Candidate for Xylooligosaccharides Production from Different Xylan Substrates.</title>
        <authorList>
            <person name="Alvarez M.T."/>
            <person name="Rocabado-Villegas L.R."/>
            <person name="Salas-Veizaga D.M."/>
            <person name="Linares-Pasten J.A."/>
            <person name="Gudmundsdottir E.E."/>
            <person name="Hreggvidsson G.O."/>
            <person name="Adlercreutz P."/>
            <person name="Nordberg Karlsson E."/>
        </authorList>
    </citation>
    <scope>NUCLEOTIDE SEQUENCE [LARGE SCALE GENOMIC DNA]</scope>
    <source>
        <strain evidence="2 3">E-1</strain>
    </source>
</reference>
<dbReference type="EMBL" id="JAWONS010000329">
    <property type="protein sequence ID" value="MDW2800631.1"/>
    <property type="molecule type" value="Genomic_DNA"/>
</dbReference>
<dbReference type="InterPro" id="IPR050312">
    <property type="entry name" value="IolE/XylAMocC-like"/>
</dbReference>
<dbReference type="SUPFAM" id="SSF51658">
    <property type="entry name" value="Xylose isomerase-like"/>
    <property type="match status" value="1"/>
</dbReference>
<evidence type="ECO:0000259" key="1">
    <source>
        <dbReference type="Pfam" id="PF01261"/>
    </source>
</evidence>
<name>A0ABU4GSL0_9CLOT</name>
<dbReference type="PANTHER" id="PTHR12110:SF41">
    <property type="entry name" value="INOSOSE DEHYDRATASE"/>
    <property type="match status" value="1"/>
</dbReference>
<dbReference type="GO" id="GO:0016853">
    <property type="term" value="F:isomerase activity"/>
    <property type="evidence" value="ECO:0007669"/>
    <property type="project" value="UniProtKB-KW"/>
</dbReference>
<evidence type="ECO:0000313" key="2">
    <source>
        <dbReference type="EMBL" id="MDW2800631.1"/>
    </source>
</evidence>
<proteinExistence type="predicted"/>
<accession>A0ABU4GSL0</accession>
<keyword evidence="2" id="KW-0413">Isomerase</keyword>
<dbReference type="InterPro" id="IPR036237">
    <property type="entry name" value="Xyl_isomerase-like_sf"/>
</dbReference>